<dbReference type="AlphaFoldDB" id="A0A2N6TGG0"/>
<dbReference type="Proteomes" id="UP000235733">
    <property type="component" value="Unassembled WGS sequence"/>
</dbReference>
<comment type="caution">
    <text evidence="3">The sequence shown here is derived from an EMBL/GenBank/DDBJ whole genome shotgun (WGS) entry which is preliminary data.</text>
</comment>
<reference evidence="3 4" key="1">
    <citation type="submission" date="2017-09" db="EMBL/GenBank/DDBJ databases">
        <title>Bacterial strain isolated from the female urinary microbiota.</title>
        <authorList>
            <person name="Thomas-White K."/>
            <person name="Kumar N."/>
            <person name="Forster S."/>
            <person name="Putonti C."/>
            <person name="Lawley T."/>
            <person name="Wolfe A.J."/>
        </authorList>
    </citation>
    <scope>NUCLEOTIDE SEQUENCE [LARGE SCALE GENOMIC DNA]</scope>
    <source>
        <strain evidence="3 4">UMB0249</strain>
    </source>
</reference>
<dbReference type="RefSeq" id="WP_158393282.1">
    <property type="nucleotide sequence ID" value="NZ_PNHC01000008.1"/>
</dbReference>
<feature type="domain" description="DUF4143" evidence="2">
    <location>
        <begin position="211"/>
        <end position="357"/>
    </location>
</feature>
<sequence>MIRIDRKEYLDFLIKSKDKQIIKVVSGVRRCGKSTLFEIYKDYLLKNGVEKIQIISINFEDMDYEELTDYKKLYEYIKYKMLTNKKNYIFLDEIQHVDKFEKVVDSLFIKENVDLYITGSNAYFMSSELATLLSGRYIELKMLPLSFKEYYQAKLEYEKLEKKENRTLKTLMQYYNEYIVNSSFPYTLQLNNNLKNIYEYLSGIYNSVLLKDIVARLKIADVMRLESVVKYIFDNIGNMTSISKIANTLTSMGRKTDTKTIEKYIKGLVNGLLIYEVSRYNIKGKEFLSTLSKYYVSDLGLRQMILGNRNVDMGHILENIIYLELLRRKGNVYVGQFDKSKIDFVVINSNEVEYYQVALTVLDENTLKRELAAFKNIKDNYPKYLITLDDVLPNTDYEGIKIINALEWLLGEEIKIKSL</sequence>
<dbReference type="PANTHER" id="PTHR33295">
    <property type="entry name" value="ATPASE"/>
    <property type="match status" value="1"/>
</dbReference>
<evidence type="ECO:0000313" key="3">
    <source>
        <dbReference type="EMBL" id="PMC68356.1"/>
    </source>
</evidence>
<name>A0A2N6TGG0_FUSNU</name>
<protein>
    <submittedName>
        <fullName evidence="3">ATPase</fullName>
    </submittedName>
</protein>
<gene>
    <name evidence="3" type="ORF">CJ209_09655</name>
</gene>
<evidence type="ECO:0000259" key="1">
    <source>
        <dbReference type="Pfam" id="PF13173"/>
    </source>
</evidence>
<dbReference type="InterPro" id="IPR025420">
    <property type="entry name" value="DUF4143"/>
</dbReference>
<dbReference type="Pfam" id="PF13173">
    <property type="entry name" value="AAA_14"/>
    <property type="match status" value="1"/>
</dbReference>
<evidence type="ECO:0000259" key="2">
    <source>
        <dbReference type="Pfam" id="PF13635"/>
    </source>
</evidence>
<dbReference type="PANTHER" id="PTHR33295:SF20">
    <property type="entry name" value="ATPASE"/>
    <property type="match status" value="1"/>
</dbReference>
<dbReference type="InterPro" id="IPR027417">
    <property type="entry name" value="P-loop_NTPase"/>
</dbReference>
<feature type="domain" description="AAA" evidence="1">
    <location>
        <begin position="22"/>
        <end position="150"/>
    </location>
</feature>
<dbReference type="EMBL" id="PNHC01000008">
    <property type="protein sequence ID" value="PMC68356.1"/>
    <property type="molecule type" value="Genomic_DNA"/>
</dbReference>
<dbReference type="Pfam" id="PF13635">
    <property type="entry name" value="DUF4143"/>
    <property type="match status" value="1"/>
</dbReference>
<accession>A0A2N6TGG0</accession>
<organism evidence="3 4">
    <name type="scientific">Fusobacterium nucleatum</name>
    <dbReference type="NCBI Taxonomy" id="851"/>
    <lineage>
        <taxon>Bacteria</taxon>
        <taxon>Fusobacteriati</taxon>
        <taxon>Fusobacteriota</taxon>
        <taxon>Fusobacteriia</taxon>
        <taxon>Fusobacteriales</taxon>
        <taxon>Fusobacteriaceae</taxon>
        <taxon>Fusobacterium</taxon>
    </lineage>
</organism>
<dbReference type="SUPFAM" id="SSF52540">
    <property type="entry name" value="P-loop containing nucleoside triphosphate hydrolases"/>
    <property type="match status" value="1"/>
</dbReference>
<proteinExistence type="predicted"/>
<dbReference type="InterPro" id="IPR041682">
    <property type="entry name" value="AAA_14"/>
</dbReference>
<evidence type="ECO:0000313" key="4">
    <source>
        <dbReference type="Proteomes" id="UP000235733"/>
    </source>
</evidence>